<feature type="domain" description="Alpha-ketoglutarate-dependent dioxygenase AlkB-like" evidence="8">
    <location>
        <begin position="132"/>
        <end position="285"/>
    </location>
</feature>
<keyword evidence="3" id="KW-0223">Dioxygenase</keyword>
<comment type="similarity">
    <text evidence="1">Belongs to the alkB family.</text>
</comment>
<dbReference type="SMR" id="V4L8T0"/>
<evidence type="ECO:0000259" key="8">
    <source>
        <dbReference type="Pfam" id="PF13532"/>
    </source>
</evidence>
<dbReference type="KEGG" id="eus:EUTSA_v10014289mg"/>
<keyword evidence="10" id="KW-1185">Reference proteome</keyword>
<dbReference type="STRING" id="72664.V4L8T0"/>
<dbReference type="InterPro" id="IPR027450">
    <property type="entry name" value="AlkB-like"/>
</dbReference>
<dbReference type="GO" id="GO:0035516">
    <property type="term" value="F:broad specificity oxidative DNA demethylase activity"/>
    <property type="evidence" value="ECO:0007669"/>
    <property type="project" value="TreeGrafter"/>
</dbReference>
<accession>V4L8T0</accession>
<feature type="binding site" evidence="6">
    <location>
        <position position="217"/>
    </location>
    <ligand>
        <name>Fe cation</name>
        <dbReference type="ChEBI" id="CHEBI:24875"/>
        <note>catalytic</note>
    </ligand>
</feature>
<evidence type="ECO:0000313" key="10">
    <source>
        <dbReference type="Proteomes" id="UP000030689"/>
    </source>
</evidence>
<protein>
    <recommendedName>
        <fullName evidence="8">Alpha-ketoglutarate-dependent dioxygenase AlkB-like domain-containing protein</fullName>
    </recommendedName>
</protein>
<feature type="compositionally biased region" description="Basic and acidic residues" evidence="7">
    <location>
        <begin position="50"/>
        <end position="59"/>
    </location>
</feature>
<dbReference type="GO" id="GO:0141131">
    <property type="term" value="F:DNA N6-methyladenine demethylase activity"/>
    <property type="evidence" value="ECO:0007669"/>
    <property type="project" value="EnsemblPlants"/>
</dbReference>
<evidence type="ECO:0000313" key="9">
    <source>
        <dbReference type="EMBL" id="ESQ40034.1"/>
    </source>
</evidence>
<organism evidence="9 10">
    <name type="scientific">Eutrema salsugineum</name>
    <name type="common">Saltwater cress</name>
    <name type="synonym">Sisymbrium salsugineum</name>
    <dbReference type="NCBI Taxonomy" id="72664"/>
    <lineage>
        <taxon>Eukaryota</taxon>
        <taxon>Viridiplantae</taxon>
        <taxon>Streptophyta</taxon>
        <taxon>Embryophyta</taxon>
        <taxon>Tracheophyta</taxon>
        <taxon>Spermatophyta</taxon>
        <taxon>Magnoliopsida</taxon>
        <taxon>eudicotyledons</taxon>
        <taxon>Gunneridae</taxon>
        <taxon>Pentapetalae</taxon>
        <taxon>rosids</taxon>
        <taxon>malvids</taxon>
        <taxon>Brassicales</taxon>
        <taxon>Brassicaceae</taxon>
        <taxon>Eutremeae</taxon>
        <taxon>Eutrema</taxon>
    </lineage>
</organism>
<dbReference type="Gene3D" id="2.60.120.590">
    <property type="entry name" value="Alpha-ketoglutarate-dependent dioxygenase AlkB-like"/>
    <property type="match status" value="1"/>
</dbReference>
<evidence type="ECO:0000256" key="2">
    <source>
        <dbReference type="ARBA" id="ARBA00022723"/>
    </source>
</evidence>
<dbReference type="PANTHER" id="PTHR16557:SF10">
    <property type="entry name" value="2-OXOGLUTARATE-DEPENDENT DIOXYGENASE FAMILY PROTEIN"/>
    <property type="match status" value="1"/>
</dbReference>
<dbReference type="SUPFAM" id="SSF51197">
    <property type="entry name" value="Clavaminate synthase-like"/>
    <property type="match status" value="1"/>
</dbReference>
<dbReference type="GO" id="GO:0035515">
    <property type="term" value="F:oxidative RNA demethylase activity"/>
    <property type="evidence" value="ECO:0007669"/>
    <property type="project" value="TreeGrafter"/>
</dbReference>
<evidence type="ECO:0000256" key="4">
    <source>
        <dbReference type="ARBA" id="ARBA00023002"/>
    </source>
</evidence>
<feature type="binding site" evidence="6">
    <location>
        <position position="219"/>
    </location>
    <ligand>
        <name>Fe cation</name>
        <dbReference type="ChEBI" id="CHEBI:24875"/>
        <note>catalytic</note>
    </ligand>
</feature>
<dbReference type="GO" id="GO:0035513">
    <property type="term" value="P:oxidative RNA demethylation"/>
    <property type="evidence" value="ECO:0007669"/>
    <property type="project" value="TreeGrafter"/>
</dbReference>
<evidence type="ECO:0000256" key="1">
    <source>
        <dbReference type="ARBA" id="ARBA00007879"/>
    </source>
</evidence>
<feature type="binding site" evidence="6">
    <location>
        <position position="255"/>
    </location>
    <ligand>
        <name>Fe cation</name>
        <dbReference type="ChEBI" id="CHEBI:24875"/>
        <note>catalytic</note>
    </ligand>
</feature>
<keyword evidence="4" id="KW-0560">Oxidoreductase</keyword>
<keyword evidence="2 6" id="KW-0479">Metal-binding</keyword>
<sequence>MRPLYSSLSLYWSHRIPLGLCSPLAAKIMRGSVSHPLALSSGDGPSPIRKKLDQSPKSRQDFPFDICSSVHKRNNKCITEQFTEEGEAANGEETVEFGNKHRVLGPGMVLLKHFLTHHVQADIVKTCRELGLHLQMMCLGRNWDPQTKYGENTDEIDSKPPDIPDTFSVLVEEAIREAHALIDRESGREDAEIILPAMSPDICIVNFYLETGRLGLHQDRDESRESIRDVEKAEQVKLESGDVLIFGGESRMIFHGVKSIIPNSPPKCLLNESKLRTGRLNLTFRHF</sequence>
<feature type="region of interest" description="Disordered" evidence="7">
    <location>
        <begin position="39"/>
        <end position="59"/>
    </location>
</feature>
<evidence type="ECO:0000256" key="3">
    <source>
        <dbReference type="ARBA" id="ARBA00022964"/>
    </source>
</evidence>
<evidence type="ECO:0000256" key="5">
    <source>
        <dbReference type="ARBA" id="ARBA00023004"/>
    </source>
</evidence>
<gene>
    <name evidence="9" type="ORF">EUTSA_v10014289mg</name>
</gene>
<dbReference type="PANTHER" id="PTHR16557">
    <property type="entry name" value="ALKYLATED DNA REPAIR PROTEIN ALKB-RELATED"/>
    <property type="match status" value="1"/>
</dbReference>
<proteinExistence type="inferred from homology"/>
<keyword evidence="5 6" id="KW-0408">Iron</keyword>
<evidence type="ECO:0000256" key="7">
    <source>
        <dbReference type="SAM" id="MobiDB-lite"/>
    </source>
</evidence>
<dbReference type="Gramene" id="ESQ40034">
    <property type="protein sequence ID" value="ESQ40034"/>
    <property type="gene ID" value="EUTSA_v10014289mg"/>
</dbReference>
<dbReference type="GO" id="GO:0005737">
    <property type="term" value="C:cytoplasm"/>
    <property type="evidence" value="ECO:0007669"/>
    <property type="project" value="EnsemblPlants"/>
</dbReference>
<name>V4L8T0_EUTSA</name>
<dbReference type="Proteomes" id="UP000030689">
    <property type="component" value="Unassembled WGS sequence"/>
</dbReference>
<dbReference type="Pfam" id="PF13532">
    <property type="entry name" value="2OG-FeII_Oxy_2"/>
    <property type="match status" value="1"/>
</dbReference>
<dbReference type="GO" id="GO:0009845">
    <property type="term" value="P:seed germination"/>
    <property type="evidence" value="ECO:0007669"/>
    <property type="project" value="EnsemblPlants"/>
</dbReference>
<dbReference type="OMA" id="NKCITEQ"/>
<dbReference type="AlphaFoldDB" id="V4L8T0"/>
<dbReference type="InterPro" id="IPR037151">
    <property type="entry name" value="AlkB-like_sf"/>
</dbReference>
<dbReference type="eggNOG" id="KOG2731">
    <property type="taxonomic scope" value="Eukaryota"/>
</dbReference>
<dbReference type="GO" id="GO:0008198">
    <property type="term" value="F:ferrous iron binding"/>
    <property type="evidence" value="ECO:0007669"/>
    <property type="project" value="TreeGrafter"/>
</dbReference>
<dbReference type="InterPro" id="IPR004574">
    <property type="entry name" value="Alkb"/>
</dbReference>
<dbReference type="GO" id="GO:0010029">
    <property type="term" value="P:regulation of seed germination"/>
    <property type="evidence" value="ECO:0007669"/>
    <property type="project" value="EnsemblPlants"/>
</dbReference>
<comment type="cofactor">
    <cofactor evidence="6">
        <name>Fe(2+)</name>
        <dbReference type="ChEBI" id="CHEBI:29033"/>
    </cofactor>
    <text evidence="6">Binds 1 Fe(2+) ion per subunit.</text>
</comment>
<reference evidence="9 10" key="1">
    <citation type="journal article" date="2013" name="Front. Plant Sci.">
        <title>The Reference Genome of the Halophytic Plant Eutrema salsugineum.</title>
        <authorList>
            <person name="Yang R."/>
            <person name="Jarvis D.E."/>
            <person name="Chen H."/>
            <person name="Beilstein M.A."/>
            <person name="Grimwood J."/>
            <person name="Jenkins J."/>
            <person name="Shu S."/>
            <person name="Prochnik S."/>
            <person name="Xin M."/>
            <person name="Ma C."/>
            <person name="Schmutz J."/>
            <person name="Wing R.A."/>
            <person name="Mitchell-Olds T."/>
            <person name="Schumaker K.S."/>
            <person name="Wang X."/>
        </authorList>
    </citation>
    <scope>NUCLEOTIDE SEQUENCE [LARGE SCALE GENOMIC DNA]</scope>
</reference>
<dbReference type="GO" id="GO:0005634">
    <property type="term" value="C:nucleus"/>
    <property type="evidence" value="ECO:0007669"/>
    <property type="project" value="EnsemblPlants"/>
</dbReference>
<dbReference type="EMBL" id="KI517464">
    <property type="protein sequence ID" value="ESQ40034.1"/>
    <property type="molecule type" value="Genomic_DNA"/>
</dbReference>
<evidence type="ECO:0000256" key="6">
    <source>
        <dbReference type="PIRSR" id="PIRSR604574-2"/>
    </source>
</evidence>